<feature type="signal peptide" evidence="1">
    <location>
        <begin position="1"/>
        <end position="19"/>
    </location>
</feature>
<keyword evidence="3" id="KW-1185">Reference proteome</keyword>
<comment type="caution">
    <text evidence="2">The sequence shown here is derived from an EMBL/GenBank/DDBJ whole genome shotgun (WGS) entry which is preliminary data.</text>
</comment>
<proteinExistence type="predicted"/>
<accession>A0ABW8AGK1</accession>
<feature type="chain" id="PRO_5045813109" evidence="1">
    <location>
        <begin position="20"/>
        <end position="196"/>
    </location>
</feature>
<dbReference type="EMBL" id="JBITLV010000001">
    <property type="protein sequence ID" value="MFI7585491.1"/>
    <property type="molecule type" value="Genomic_DNA"/>
</dbReference>
<dbReference type="RefSeq" id="WP_398273449.1">
    <property type="nucleotide sequence ID" value="NZ_JBITLV010000001.1"/>
</dbReference>
<dbReference type="Proteomes" id="UP001612915">
    <property type="component" value="Unassembled WGS sequence"/>
</dbReference>
<evidence type="ECO:0000313" key="2">
    <source>
        <dbReference type="EMBL" id="MFI7585491.1"/>
    </source>
</evidence>
<keyword evidence="1" id="KW-0732">Signal</keyword>
<organism evidence="2 3">
    <name type="scientific">Spongisporangium articulatum</name>
    <dbReference type="NCBI Taxonomy" id="3362603"/>
    <lineage>
        <taxon>Bacteria</taxon>
        <taxon>Bacillati</taxon>
        <taxon>Actinomycetota</taxon>
        <taxon>Actinomycetes</taxon>
        <taxon>Kineosporiales</taxon>
        <taxon>Kineosporiaceae</taxon>
        <taxon>Spongisporangium</taxon>
    </lineage>
</organism>
<reference evidence="2 3" key="1">
    <citation type="submission" date="2024-10" db="EMBL/GenBank/DDBJ databases">
        <title>The Natural Products Discovery Center: Release of the First 8490 Sequenced Strains for Exploring Actinobacteria Biosynthetic Diversity.</title>
        <authorList>
            <person name="Kalkreuter E."/>
            <person name="Kautsar S.A."/>
            <person name="Yang D."/>
            <person name="Bader C.D."/>
            <person name="Teijaro C.N."/>
            <person name="Fluegel L."/>
            <person name="Davis C.M."/>
            <person name="Simpson J.R."/>
            <person name="Lauterbach L."/>
            <person name="Steele A.D."/>
            <person name="Gui C."/>
            <person name="Meng S."/>
            <person name="Li G."/>
            <person name="Viehrig K."/>
            <person name="Ye F."/>
            <person name="Su P."/>
            <person name="Kiefer A.F."/>
            <person name="Nichols A."/>
            <person name="Cepeda A.J."/>
            <person name="Yan W."/>
            <person name="Fan B."/>
            <person name="Jiang Y."/>
            <person name="Adhikari A."/>
            <person name="Zheng C.-J."/>
            <person name="Schuster L."/>
            <person name="Cowan T.M."/>
            <person name="Smanski M.J."/>
            <person name="Chevrette M.G."/>
            <person name="De Carvalho L.P.S."/>
            <person name="Shen B."/>
        </authorList>
    </citation>
    <scope>NUCLEOTIDE SEQUENCE [LARGE SCALE GENOMIC DNA]</scope>
    <source>
        <strain evidence="2 3">NPDC049639</strain>
    </source>
</reference>
<sequence>MKIDITNVVTLGVSLTALALSTLLAARQAGAQERANMAVISDLNLHGQQREWHEAFYFVTMELEATHSPERGVRALPAPAQDAVYRVLYYFHGIALMVKLGVLKDPRILDIYHHRVLFAWKRLEPFVKAERLQNPAAGKNWMKSLEEFYGILVEREPYVRRRLFARWRRSGFHVPIGASADVSRDQSVDPDPREDE</sequence>
<protein>
    <submittedName>
        <fullName evidence="2">Uncharacterized protein</fullName>
    </submittedName>
</protein>
<gene>
    <name evidence="2" type="ORF">ACIB24_00275</name>
</gene>
<evidence type="ECO:0000313" key="3">
    <source>
        <dbReference type="Proteomes" id="UP001612915"/>
    </source>
</evidence>
<name>A0ABW8AGK1_9ACTN</name>
<evidence type="ECO:0000256" key="1">
    <source>
        <dbReference type="SAM" id="SignalP"/>
    </source>
</evidence>
<dbReference type="Pfam" id="PF15956">
    <property type="entry name" value="DUF4760"/>
    <property type="match status" value="1"/>
</dbReference>
<dbReference type="InterPro" id="IPR031876">
    <property type="entry name" value="DUF4760"/>
</dbReference>